<proteinExistence type="predicted"/>
<dbReference type="InterPro" id="IPR001387">
    <property type="entry name" value="Cro/C1-type_HTH"/>
</dbReference>
<dbReference type="Gene3D" id="1.10.260.40">
    <property type="entry name" value="lambda repressor-like DNA-binding domains"/>
    <property type="match status" value="1"/>
</dbReference>
<dbReference type="SUPFAM" id="SSF47413">
    <property type="entry name" value="lambda repressor-like DNA-binding domains"/>
    <property type="match status" value="1"/>
</dbReference>
<dbReference type="EMBL" id="VSSQ01002038">
    <property type="protein sequence ID" value="MPM12913.1"/>
    <property type="molecule type" value="Genomic_DNA"/>
</dbReference>
<dbReference type="InterPro" id="IPR010982">
    <property type="entry name" value="Lambda_DNA-bd_dom_sf"/>
</dbReference>
<gene>
    <name evidence="3" type="ORF">SDC9_59268</name>
</gene>
<dbReference type="GO" id="GO:0003677">
    <property type="term" value="F:DNA binding"/>
    <property type="evidence" value="ECO:0007669"/>
    <property type="project" value="UniProtKB-KW"/>
</dbReference>
<sequence>MGTIQTNIKAIRNRLGYTQEVVADVLGIARPTYTEYETKDIDIPFKTLEKLSDFLGVELASFFAENEDQLKDYLVCAFRMENASLDDLKRIAHFKSIVKNYIKMKRIEG</sequence>
<accession>A0A644XFH1</accession>
<dbReference type="PANTHER" id="PTHR46558">
    <property type="entry name" value="TRACRIPTIONAL REGULATORY PROTEIN-RELATED-RELATED"/>
    <property type="match status" value="1"/>
</dbReference>
<evidence type="ECO:0000259" key="2">
    <source>
        <dbReference type="PROSITE" id="PS50943"/>
    </source>
</evidence>
<feature type="domain" description="HTH cro/C1-type" evidence="2">
    <location>
        <begin position="8"/>
        <end position="62"/>
    </location>
</feature>
<dbReference type="PROSITE" id="PS50943">
    <property type="entry name" value="HTH_CROC1"/>
    <property type="match status" value="1"/>
</dbReference>
<dbReference type="PANTHER" id="PTHR46558:SF4">
    <property type="entry name" value="DNA-BIDING PHAGE PROTEIN"/>
    <property type="match status" value="1"/>
</dbReference>
<dbReference type="Pfam" id="PF01381">
    <property type="entry name" value="HTH_3"/>
    <property type="match status" value="1"/>
</dbReference>
<evidence type="ECO:0000313" key="3">
    <source>
        <dbReference type="EMBL" id="MPM12913.1"/>
    </source>
</evidence>
<keyword evidence="1" id="KW-0238">DNA-binding</keyword>
<dbReference type="CDD" id="cd00093">
    <property type="entry name" value="HTH_XRE"/>
    <property type="match status" value="1"/>
</dbReference>
<organism evidence="3">
    <name type="scientific">bioreactor metagenome</name>
    <dbReference type="NCBI Taxonomy" id="1076179"/>
    <lineage>
        <taxon>unclassified sequences</taxon>
        <taxon>metagenomes</taxon>
        <taxon>ecological metagenomes</taxon>
    </lineage>
</organism>
<protein>
    <recommendedName>
        <fullName evidence="2">HTH cro/C1-type domain-containing protein</fullName>
    </recommendedName>
</protein>
<name>A0A644XFH1_9ZZZZ</name>
<dbReference type="SMART" id="SM00530">
    <property type="entry name" value="HTH_XRE"/>
    <property type="match status" value="1"/>
</dbReference>
<reference evidence="3" key="1">
    <citation type="submission" date="2019-08" db="EMBL/GenBank/DDBJ databases">
        <authorList>
            <person name="Kucharzyk K."/>
            <person name="Murdoch R.W."/>
            <person name="Higgins S."/>
            <person name="Loffler F."/>
        </authorList>
    </citation>
    <scope>NUCLEOTIDE SEQUENCE</scope>
</reference>
<evidence type="ECO:0000256" key="1">
    <source>
        <dbReference type="ARBA" id="ARBA00023125"/>
    </source>
</evidence>
<comment type="caution">
    <text evidence="3">The sequence shown here is derived from an EMBL/GenBank/DDBJ whole genome shotgun (WGS) entry which is preliminary data.</text>
</comment>
<dbReference type="AlphaFoldDB" id="A0A644XFH1"/>